<comment type="caution">
    <text evidence="7">The sequence shown here is derived from an EMBL/GenBank/DDBJ whole genome shotgun (WGS) entry which is preliminary data.</text>
</comment>
<reference evidence="7 8" key="1">
    <citation type="journal article" date="2016" name="Nat. Commun.">
        <title>Thousands of microbial genomes shed light on interconnected biogeochemical processes in an aquifer system.</title>
        <authorList>
            <person name="Anantharaman K."/>
            <person name="Brown C.T."/>
            <person name="Hug L.A."/>
            <person name="Sharon I."/>
            <person name="Castelle C.J."/>
            <person name="Probst A.J."/>
            <person name="Thomas B.C."/>
            <person name="Singh A."/>
            <person name="Wilkins M.J."/>
            <person name="Karaoz U."/>
            <person name="Brodie E.L."/>
            <person name="Williams K.H."/>
            <person name="Hubbard S.S."/>
            <person name="Banfield J.F."/>
        </authorList>
    </citation>
    <scope>NUCLEOTIDE SEQUENCE [LARGE SCALE GENOMIC DNA]</scope>
</reference>
<dbReference type="InterPro" id="IPR036390">
    <property type="entry name" value="WH_DNA-bd_sf"/>
</dbReference>
<dbReference type="Gene3D" id="1.10.10.10">
    <property type="entry name" value="Winged helix-like DNA-binding domain superfamily/Winged helix DNA-binding domain"/>
    <property type="match status" value="1"/>
</dbReference>
<organism evidence="7 8">
    <name type="scientific">Candidatus Schekmanbacteria bacterium RIFCSPLOWO2_12_FULL_38_15</name>
    <dbReference type="NCBI Taxonomy" id="1817883"/>
    <lineage>
        <taxon>Bacteria</taxon>
        <taxon>Candidatus Schekmaniibacteriota</taxon>
    </lineage>
</organism>
<gene>
    <name evidence="7" type="ORF">A3G31_04005</name>
</gene>
<dbReference type="Pfam" id="PF00891">
    <property type="entry name" value="Methyltransf_2"/>
    <property type="match status" value="1"/>
</dbReference>
<accession>A0A1F7SKF7</accession>
<evidence type="ECO:0000256" key="3">
    <source>
        <dbReference type="ARBA" id="ARBA00022691"/>
    </source>
</evidence>
<feature type="domain" description="O-methyltransferase dimerisation" evidence="6">
    <location>
        <begin position="18"/>
        <end position="89"/>
    </location>
</feature>
<dbReference type="InterPro" id="IPR012967">
    <property type="entry name" value="COMT_dimerisation"/>
</dbReference>
<feature type="domain" description="O-methyltransferase C-terminal" evidence="5">
    <location>
        <begin position="110"/>
        <end position="315"/>
    </location>
</feature>
<dbReference type="InterPro" id="IPR016461">
    <property type="entry name" value="COMT-like"/>
</dbReference>
<protein>
    <recommendedName>
        <fullName evidence="9">Methyltransferase</fullName>
    </recommendedName>
</protein>
<dbReference type="InterPro" id="IPR029063">
    <property type="entry name" value="SAM-dependent_MTases_sf"/>
</dbReference>
<keyword evidence="1" id="KW-0489">Methyltransferase</keyword>
<dbReference type="STRING" id="1817883.A3G31_04005"/>
<evidence type="ECO:0000313" key="7">
    <source>
        <dbReference type="EMBL" id="OGL54266.1"/>
    </source>
</evidence>
<keyword evidence="3" id="KW-0949">S-adenosyl-L-methionine</keyword>
<dbReference type="AlphaFoldDB" id="A0A1F7SKF7"/>
<evidence type="ECO:0000259" key="6">
    <source>
        <dbReference type="Pfam" id="PF08100"/>
    </source>
</evidence>
<dbReference type="SUPFAM" id="SSF46785">
    <property type="entry name" value="Winged helix' DNA-binding domain"/>
    <property type="match status" value="1"/>
</dbReference>
<proteinExistence type="predicted"/>
<dbReference type="GO" id="GO:0046983">
    <property type="term" value="F:protein dimerization activity"/>
    <property type="evidence" value="ECO:0007669"/>
    <property type="project" value="InterPro"/>
</dbReference>
<evidence type="ECO:0000256" key="4">
    <source>
        <dbReference type="PIRSR" id="PIRSR005739-1"/>
    </source>
</evidence>
<sequence>MIAKSDSKKIVQMIEEGSGFWTSSILIAANQLDIFDALSLKKTAQEVAKKINGKLRGTEILLNALTAMGYIKKVNEFYMNTPFSEKYLVKGKETYMGSALGHYYQMWKDWGNLVDIVKNGSGDIQFEKKFLETDANQTEVFIDTMYQLGQQDSVTLASKLDLKGVKRVLDVGGGPGHYSFAMIEKNPQIRATVLDLPLTLRVTKKYIKKRNMTGKVDTIEGDFTKDDYRKGYDLILLSHVLHSNSLKDCQKMINKSYRALNGGGRIVIHEFVLNDDKFTPPDAAIFSVNMLVNTKEGASYSISEITSLLKSAGFKNFRHGRVTERSGFVVGYKE</sequence>
<dbReference type="PROSITE" id="PS51683">
    <property type="entry name" value="SAM_OMT_II"/>
    <property type="match status" value="1"/>
</dbReference>
<dbReference type="GO" id="GO:0032259">
    <property type="term" value="P:methylation"/>
    <property type="evidence" value="ECO:0007669"/>
    <property type="project" value="UniProtKB-KW"/>
</dbReference>
<dbReference type="CDD" id="cd02440">
    <property type="entry name" value="AdoMet_MTases"/>
    <property type="match status" value="1"/>
</dbReference>
<dbReference type="PIRSF" id="PIRSF005739">
    <property type="entry name" value="O-mtase"/>
    <property type="match status" value="1"/>
</dbReference>
<evidence type="ECO:0000313" key="8">
    <source>
        <dbReference type="Proteomes" id="UP000178082"/>
    </source>
</evidence>
<name>A0A1F7SKF7_9BACT</name>
<evidence type="ECO:0008006" key="9">
    <source>
        <dbReference type="Google" id="ProtNLM"/>
    </source>
</evidence>
<dbReference type="Gene3D" id="3.40.50.150">
    <property type="entry name" value="Vaccinia Virus protein VP39"/>
    <property type="match status" value="1"/>
</dbReference>
<dbReference type="Proteomes" id="UP000178082">
    <property type="component" value="Unassembled WGS sequence"/>
</dbReference>
<keyword evidence="2" id="KW-0808">Transferase</keyword>
<dbReference type="GO" id="GO:0008171">
    <property type="term" value="F:O-methyltransferase activity"/>
    <property type="evidence" value="ECO:0007669"/>
    <property type="project" value="InterPro"/>
</dbReference>
<dbReference type="EMBL" id="MGDI01000015">
    <property type="protein sequence ID" value="OGL54266.1"/>
    <property type="molecule type" value="Genomic_DNA"/>
</dbReference>
<evidence type="ECO:0000256" key="2">
    <source>
        <dbReference type="ARBA" id="ARBA00022679"/>
    </source>
</evidence>
<dbReference type="Pfam" id="PF08100">
    <property type="entry name" value="Dimerisation"/>
    <property type="match status" value="1"/>
</dbReference>
<evidence type="ECO:0000256" key="1">
    <source>
        <dbReference type="ARBA" id="ARBA00022603"/>
    </source>
</evidence>
<dbReference type="PANTHER" id="PTHR43712:SF2">
    <property type="entry name" value="O-METHYLTRANSFERASE CICE"/>
    <property type="match status" value="1"/>
</dbReference>
<dbReference type="PANTHER" id="PTHR43712">
    <property type="entry name" value="PUTATIVE (AFU_ORTHOLOGUE AFUA_4G14580)-RELATED"/>
    <property type="match status" value="1"/>
</dbReference>
<dbReference type="InterPro" id="IPR036388">
    <property type="entry name" value="WH-like_DNA-bd_sf"/>
</dbReference>
<dbReference type="SUPFAM" id="SSF53335">
    <property type="entry name" value="S-adenosyl-L-methionine-dependent methyltransferases"/>
    <property type="match status" value="1"/>
</dbReference>
<dbReference type="InterPro" id="IPR001077">
    <property type="entry name" value="COMT_C"/>
</dbReference>
<feature type="active site" description="Proton acceptor" evidence="4">
    <location>
        <position position="242"/>
    </location>
</feature>
<evidence type="ECO:0000259" key="5">
    <source>
        <dbReference type="Pfam" id="PF00891"/>
    </source>
</evidence>